<dbReference type="SFLD" id="SFLDS00052">
    <property type="entry name" value="Ferric_Reductase_Domain"/>
    <property type="match status" value="1"/>
</dbReference>
<feature type="transmembrane region" description="Helical" evidence="13">
    <location>
        <begin position="258"/>
        <end position="276"/>
    </location>
</feature>
<evidence type="ECO:0000256" key="3">
    <source>
        <dbReference type="ARBA" id="ARBA00012668"/>
    </source>
</evidence>
<keyword evidence="8 13" id="KW-1133">Transmembrane helix</keyword>
<dbReference type="PANTHER" id="PTHR32361:SF23">
    <property type="entry name" value="FERRIC-CHELATE REDUCTASE"/>
    <property type="match status" value="1"/>
</dbReference>
<dbReference type="InterPro" id="IPR017938">
    <property type="entry name" value="Riboflavin_synthase-like_b-brl"/>
</dbReference>
<dbReference type="GO" id="GO:0006879">
    <property type="term" value="P:intracellular iron ion homeostasis"/>
    <property type="evidence" value="ECO:0007669"/>
    <property type="project" value="TreeGrafter"/>
</dbReference>
<feature type="transmembrane region" description="Helical" evidence="13">
    <location>
        <begin position="113"/>
        <end position="132"/>
    </location>
</feature>
<evidence type="ECO:0000256" key="10">
    <source>
        <dbReference type="ARBA" id="ARBA00023065"/>
    </source>
</evidence>
<dbReference type="SFLD" id="SFLDG01168">
    <property type="entry name" value="Ferric_reductase_subgroup_(FRE"/>
    <property type="match status" value="1"/>
</dbReference>
<dbReference type="SUPFAM" id="SSF63380">
    <property type="entry name" value="Riboflavin synthase domain-like"/>
    <property type="match status" value="1"/>
</dbReference>
<feature type="transmembrane region" description="Helical" evidence="13">
    <location>
        <begin position="228"/>
        <end position="246"/>
    </location>
</feature>
<keyword evidence="11 13" id="KW-0472">Membrane</keyword>
<keyword evidence="7" id="KW-0249">Electron transport</keyword>
<keyword evidence="9" id="KW-0560">Oxidoreductase</keyword>
<dbReference type="GO" id="GO:0005886">
    <property type="term" value="C:plasma membrane"/>
    <property type="evidence" value="ECO:0007669"/>
    <property type="project" value="UniProtKB-SubCell"/>
</dbReference>
<feature type="transmembrane region" description="Helical" evidence="13">
    <location>
        <begin position="152"/>
        <end position="176"/>
    </location>
</feature>
<name>A0A6A6NP49_9PEZI</name>
<evidence type="ECO:0000256" key="13">
    <source>
        <dbReference type="SAM" id="Phobius"/>
    </source>
</evidence>
<evidence type="ECO:0000256" key="5">
    <source>
        <dbReference type="ARBA" id="ARBA00022475"/>
    </source>
</evidence>
<evidence type="ECO:0000256" key="6">
    <source>
        <dbReference type="ARBA" id="ARBA00022692"/>
    </source>
</evidence>
<evidence type="ECO:0000313" key="15">
    <source>
        <dbReference type="EMBL" id="KAF2453184.1"/>
    </source>
</evidence>
<feature type="transmembrane region" description="Helical" evidence="13">
    <location>
        <begin position="197"/>
        <end position="216"/>
    </location>
</feature>
<proteinExistence type="inferred from homology"/>
<organism evidence="15 16">
    <name type="scientific">Lineolata rhizophorae</name>
    <dbReference type="NCBI Taxonomy" id="578093"/>
    <lineage>
        <taxon>Eukaryota</taxon>
        <taxon>Fungi</taxon>
        <taxon>Dikarya</taxon>
        <taxon>Ascomycota</taxon>
        <taxon>Pezizomycotina</taxon>
        <taxon>Dothideomycetes</taxon>
        <taxon>Dothideomycetes incertae sedis</taxon>
        <taxon>Lineolatales</taxon>
        <taxon>Lineolataceae</taxon>
        <taxon>Lineolata</taxon>
    </lineage>
</organism>
<dbReference type="EMBL" id="MU001699">
    <property type="protein sequence ID" value="KAF2453184.1"/>
    <property type="molecule type" value="Genomic_DNA"/>
</dbReference>
<feature type="domain" description="FAD-binding FR-type" evidence="14">
    <location>
        <begin position="302"/>
        <end position="427"/>
    </location>
</feature>
<dbReference type="OrthoDB" id="17725at2759"/>
<evidence type="ECO:0000259" key="14">
    <source>
        <dbReference type="PROSITE" id="PS51384"/>
    </source>
</evidence>
<dbReference type="Pfam" id="PF08030">
    <property type="entry name" value="NAD_binding_6"/>
    <property type="match status" value="1"/>
</dbReference>
<protein>
    <recommendedName>
        <fullName evidence="3">ferric-chelate reductase (NADPH)</fullName>
        <ecNumber evidence="3">1.16.1.9</ecNumber>
    </recommendedName>
</protein>
<sequence length="623" mass="70434">MSHDDVPGGTPWLTYPLMFHSSREDNCTLTPEQCQYREGYWRYWYQADHRYGLTTVYFMIAFVAFFTIGNILQRFIFPKAPNVRLWQCGVAGFRYAAYRSFAIRPIGWWSPPLGYILVGLAGTIFFFGLALGPKPYYWSNTMEINFGNSPPIATRSGWIAVALLPFTLALSAKANLITALTGVSHEKLQVFHRWTSYAMFIFALIHTFPFIVHHVWKGDMELQWDTSVYYWTGVAALIPQAYLNFMSFGPIRNRFYEFFKATHFLAALVFVLFFFFHCNFRLSSWDYFIAAGAIYVPCLCYSHIRACLLTAFGHKAMLSLLPCGMLRVTVPLRRSNVVSNVIPISFRWSPGQHVFVRFLTLGIHSGSTHPFTICSLWPSDDKSEPELTLYIAPTKGLTGRLANLATKQTDCTINVLLDGPHGGMKIETMAKFDRVLIIAGGSGAGFTLPVVEDILRRYWNSDGRLEHLPTQVQVVLATRSHEVFEWYRQEIQHVLARYSVKDSGMQLSVAIHVTGREASRMESEPLQEDKSAGINDEEKIVPVSNTFQRPQVDGDIVCQTGRPDLPRMIESASCVKHSTLGIAVCGPAEMLYDVKNAAAKAEALVIKGDGPNEVYLHSEHFSW</sequence>
<dbReference type="Gene3D" id="3.40.50.80">
    <property type="entry name" value="Nucleotide-binding domain of ferredoxin-NADP reductase (FNR) module"/>
    <property type="match status" value="1"/>
</dbReference>
<dbReference type="GO" id="GO:0015677">
    <property type="term" value="P:copper ion import"/>
    <property type="evidence" value="ECO:0007669"/>
    <property type="project" value="TreeGrafter"/>
</dbReference>
<comment type="subcellular location">
    <subcellularLocation>
        <location evidence="1">Cell membrane</location>
        <topology evidence="1">Multi-pass membrane protein</topology>
    </subcellularLocation>
</comment>
<evidence type="ECO:0000256" key="7">
    <source>
        <dbReference type="ARBA" id="ARBA00022982"/>
    </source>
</evidence>
<dbReference type="GO" id="GO:0052851">
    <property type="term" value="F:ferric-chelate reductase (NADPH) activity"/>
    <property type="evidence" value="ECO:0007669"/>
    <property type="project" value="UniProtKB-EC"/>
</dbReference>
<dbReference type="GO" id="GO:0006826">
    <property type="term" value="P:iron ion transport"/>
    <property type="evidence" value="ECO:0007669"/>
    <property type="project" value="TreeGrafter"/>
</dbReference>
<dbReference type="Pfam" id="PF01794">
    <property type="entry name" value="Ferric_reduct"/>
    <property type="match status" value="1"/>
</dbReference>
<evidence type="ECO:0000256" key="1">
    <source>
        <dbReference type="ARBA" id="ARBA00004651"/>
    </source>
</evidence>
<keyword evidence="10" id="KW-0406">Ion transport</keyword>
<keyword evidence="4" id="KW-0813">Transport</keyword>
<evidence type="ECO:0000256" key="2">
    <source>
        <dbReference type="ARBA" id="ARBA00006278"/>
    </source>
</evidence>
<evidence type="ECO:0000256" key="12">
    <source>
        <dbReference type="ARBA" id="ARBA00048483"/>
    </source>
</evidence>
<keyword evidence="16" id="KW-1185">Reference proteome</keyword>
<dbReference type="CDD" id="cd06186">
    <property type="entry name" value="NOX_Duox_like_FAD_NADP"/>
    <property type="match status" value="1"/>
</dbReference>
<keyword evidence="6 13" id="KW-0812">Transmembrane</keyword>
<evidence type="ECO:0000313" key="16">
    <source>
        <dbReference type="Proteomes" id="UP000799766"/>
    </source>
</evidence>
<dbReference type="PROSITE" id="PS51384">
    <property type="entry name" value="FAD_FR"/>
    <property type="match status" value="1"/>
</dbReference>
<dbReference type="AlphaFoldDB" id="A0A6A6NP49"/>
<feature type="transmembrane region" description="Helical" evidence="13">
    <location>
        <begin position="51"/>
        <end position="72"/>
    </location>
</feature>
<gene>
    <name evidence="15" type="ORF">BDY21DRAFT_356751</name>
</gene>
<dbReference type="InterPro" id="IPR013112">
    <property type="entry name" value="FAD-bd_8"/>
</dbReference>
<keyword evidence="5" id="KW-1003">Cell membrane</keyword>
<dbReference type="InterPro" id="IPR013130">
    <property type="entry name" value="Fe3_Rdtase_TM_dom"/>
</dbReference>
<dbReference type="InterPro" id="IPR013121">
    <property type="entry name" value="Fe_red_NAD-bd_6"/>
</dbReference>
<reference evidence="15" key="1">
    <citation type="journal article" date="2020" name="Stud. Mycol.">
        <title>101 Dothideomycetes genomes: a test case for predicting lifestyles and emergence of pathogens.</title>
        <authorList>
            <person name="Haridas S."/>
            <person name="Albert R."/>
            <person name="Binder M."/>
            <person name="Bloem J."/>
            <person name="Labutti K."/>
            <person name="Salamov A."/>
            <person name="Andreopoulos B."/>
            <person name="Baker S."/>
            <person name="Barry K."/>
            <person name="Bills G."/>
            <person name="Bluhm B."/>
            <person name="Cannon C."/>
            <person name="Castanera R."/>
            <person name="Culley D."/>
            <person name="Daum C."/>
            <person name="Ezra D."/>
            <person name="Gonzalez J."/>
            <person name="Henrissat B."/>
            <person name="Kuo A."/>
            <person name="Liang C."/>
            <person name="Lipzen A."/>
            <person name="Lutzoni F."/>
            <person name="Magnuson J."/>
            <person name="Mondo S."/>
            <person name="Nolan M."/>
            <person name="Ohm R."/>
            <person name="Pangilinan J."/>
            <person name="Park H.-J."/>
            <person name="Ramirez L."/>
            <person name="Alfaro M."/>
            <person name="Sun H."/>
            <person name="Tritt A."/>
            <person name="Yoshinaga Y."/>
            <person name="Zwiers L.-H."/>
            <person name="Turgeon B."/>
            <person name="Goodwin S."/>
            <person name="Spatafora J."/>
            <person name="Crous P."/>
            <person name="Grigoriev I."/>
        </authorList>
    </citation>
    <scope>NUCLEOTIDE SEQUENCE</scope>
    <source>
        <strain evidence="15">ATCC 16933</strain>
    </source>
</reference>
<evidence type="ECO:0000256" key="9">
    <source>
        <dbReference type="ARBA" id="ARBA00023002"/>
    </source>
</evidence>
<dbReference type="InterPro" id="IPR051410">
    <property type="entry name" value="Ferric/Cupric_Reductase"/>
</dbReference>
<evidence type="ECO:0000256" key="4">
    <source>
        <dbReference type="ARBA" id="ARBA00022448"/>
    </source>
</evidence>
<comment type="catalytic activity">
    <reaction evidence="12">
        <text>2 a Fe(II)-siderophore + NADP(+) + H(+) = 2 a Fe(III)-siderophore + NADPH</text>
        <dbReference type="Rhea" id="RHEA:28795"/>
        <dbReference type="Rhea" id="RHEA-COMP:11342"/>
        <dbReference type="Rhea" id="RHEA-COMP:11344"/>
        <dbReference type="ChEBI" id="CHEBI:15378"/>
        <dbReference type="ChEBI" id="CHEBI:29033"/>
        <dbReference type="ChEBI" id="CHEBI:29034"/>
        <dbReference type="ChEBI" id="CHEBI:57783"/>
        <dbReference type="ChEBI" id="CHEBI:58349"/>
        <dbReference type="EC" id="1.16.1.9"/>
    </reaction>
</comment>
<dbReference type="InterPro" id="IPR017927">
    <property type="entry name" value="FAD-bd_FR_type"/>
</dbReference>
<dbReference type="PANTHER" id="PTHR32361">
    <property type="entry name" value="FERRIC/CUPRIC REDUCTASE TRANSMEMBRANE COMPONENT"/>
    <property type="match status" value="1"/>
</dbReference>
<feature type="transmembrane region" description="Helical" evidence="13">
    <location>
        <begin position="288"/>
        <end position="312"/>
    </location>
</feature>
<evidence type="ECO:0000256" key="11">
    <source>
        <dbReference type="ARBA" id="ARBA00023136"/>
    </source>
</evidence>
<evidence type="ECO:0000256" key="8">
    <source>
        <dbReference type="ARBA" id="ARBA00022989"/>
    </source>
</evidence>
<dbReference type="EC" id="1.16.1.9" evidence="3"/>
<comment type="similarity">
    <text evidence="2">Belongs to the ferric reductase (FRE) family.</text>
</comment>
<dbReference type="InterPro" id="IPR039261">
    <property type="entry name" value="FNR_nucleotide-bd"/>
</dbReference>
<dbReference type="Proteomes" id="UP000799766">
    <property type="component" value="Unassembled WGS sequence"/>
</dbReference>
<dbReference type="Pfam" id="PF08022">
    <property type="entry name" value="FAD_binding_8"/>
    <property type="match status" value="1"/>
</dbReference>
<accession>A0A6A6NP49</accession>
<dbReference type="SUPFAM" id="SSF52343">
    <property type="entry name" value="Ferredoxin reductase-like, C-terminal NADP-linked domain"/>
    <property type="match status" value="1"/>
</dbReference>